<dbReference type="EMBL" id="JAGYWB010000008">
    <property type="protein sequence ID" value="KAI0513575.1"/>
    <property type="molecule type" value="Genomic_DNA"/>
</dbReference>
<gene>
    <name evidence="5" type="ORF">KFK09_009600</name>
</gene>
<dbReference type="InterPro" id="IPR000477">
    <property type="entry name" value="RT_dom"/>
</dbReference>
<reference evidence="5" key="1">
    <citation type="journal article" date="2022" name="Front. Genet.">
        <title>Chromosome-Scale Assembly of the Dendrobium nobile Genome Provides Insights Into the Molecular Mechanism of the Biosynthesis of the Medicinal Active Ingredient of Dendrobium.</title>
        <authorList>
            <person name="Xu Q."/>
            <person name="Niu S.-C."/>
            <person name="Li K.-L."/>
            <person name="Zheng P.-J."/>
            <person name="Zhang X.-J."/>
            <person name="Jia Y."/>
            <person name="Liu Y."/>
            <person name="Niu Y.-X."/>
            <person name="Yu L.-H."/>
            <person name="Chen D.-F."/>
            <person name="Zhang G.-Q."/>
        </authorList>
    </citation>
    <scope>NUCLEOTIDE SEQUENCE</scope>
    <source>
        <tissue evidence="5">Leaf</tissue>
    </source>
</reference>
<evidence type="ECO:0000259" key="3">
    <source>
        <dbReference type="Pfam" id="PF03372"/>
    </source>
</evidence>
<accession>A0A8T3BKE9</accession>
<evidence type="ECO:0000259" key="4">
    <source>
        <dbReference type="Pfam" id="PF13966"/>
    </source>
</evidence>
<name>A0A8T3BKE9_DENNO</name>
<dbReference type="InterPro" id="IPR036691">
    <property type="entry name" value="Endo/exonu/phosph_ase_sf"/>
</dbReference>
<dbReference type="Gene3D" id="3.60.10.10">
    <property type="entry name" value="Endonuclease/exonuclease/phosphatase"/>
    <property type="match status" value="1"/>
</dbReference>
<evidence type="ECO:0000259" key="2">
    <source>
        <dbReference type="Pfam" id="PF00078"/>
    </source>
</evidence>
<dbReference type="CDD" id="cd01650">
    <property type="entry name" value="RT_nLTR_like"/>
    <property type="match status" value="1"/>
</dbReference>
<dbReference type="Proteomes" id="UP000829196">
    <property type="component" value="Unassembled WGS sequence"/>
</dbReference>
<sequence>MASSSLDFPPLPSSPGLGSPSAPYAANVSAPAFKPASFPVSFFSPTLKLSFNANDLIEGKSLWNTALIGYSLGPRPYYERLLKAMQKLWPLKGSMSLLSLADRIASYIGIPISVDSLTASRTRLTFTRVCVLISKDSVLHDEIPIEIDGEDMNLKVLYDWKLDRCEGGRSSSRACTSRPHRSISKAPSPQTRAVVVTPINTPLISPPPESVSNSLEQPPPPKNSTIPNLNSPTEETSSFEQMALPQSLIGSKLPLVNKFASLQMEDCLPTNFVDSISENETSSSKATKDPPDIRNQSNIPPHTRSHVSNGKSPNKLKPPKGKSAKKAKAFLYFRSKISTSSVEDLWFCRSHLLFENEGSCNNFRDSSPGRLWIKWDSSAVSFNSICSTSQIIHGILSIGSFPPIYISVIYASNSIDERKDLWNILADNIRPQDQPWIILGDFNCYIFESEKAGGTSPHSSQLGELNNMIFNCGVQDLSSTGLFYTWFNQRVVDPIHIKLDRVLVNVAFLDFLPSAYYKVEPPLGSDHSPLILVPTNAKPISTRFMFKNFWTNMDGFWDDVHNAFSSRTIRSPLASFYHSLHSLKRALKNRVWASSSYLSNSIHEIKCMQNQCLLELQSQPLNLELNNNLKCINENLASLQANWTSWITQRAKALWLTHGEEDVGFLFAKIRSRNNRNIIKEITSGDGHFSDFNDISKAVVNHFEMLYNPIAPPLILSLDLPTGNLVPSHFQSMLVAPISFEEVKSAIFDGKVTSTPGPDGFSYAFYRRTWHILGTQVFDAVNSFFTSGSLPKGVKATAITLIPKCSHASNINDFRPISLCNVFYKIIAKILAERIKKVLPLIIHESQSGFIANKCSTDNIILASKILRDFKGSQKGFCAKLDIKKAFDSVSREFLIARLLQKGFPEIFVSWIKSCISEVYFSVCLNGSLEGFFKSSSGLRQGWISCKGININHLMYADDLLVFGEASHANAVCLSSRVQFLKFTIANTIAYWIRGSIIPKSCCATINKLCSRFLFHTNILERKLHLIAWSKVTLPKQYGGLGLPSIEALYHGVFCSIIGRFYNSQNLLTHWYKAKFVSPWKPTSPGASNFWKKICATATLIKDNISFSVSLDSEFSFLWDSWLNGDIIGNHFNIAAGDDFTVKELFSKGNWDLPSFFPNSLTDAILNSAIKENSGILWNGSPSWAFKFFIEQFHAHLPKVDRSVSIWHKKHALKYACFAWMAVLGKLKTADNLLIRGIEVPQLCSLCNSFAENHNHLFFACDFSFNILKFILPYVNCFLLRPTLAQVLEFFINSNCFTCLEKDFCCLSVSCILYHLWRERNSRRFSDLRTNSVRLICNITTAIRFKISRWKNKDNLLQRFTAWQTNFLGVLVLAPLLFQTWEDNFGDCGWFFSSVQSCSILKNMMLISWVYGFDDFRLDGCHWWRQFYNLTMMTGPDPYFRAMDGCSGNLARLLCAFVLAGGSATAIVFDGQPEQPPSSGCFQTESL</sequence>
<dbReference type="SUPFAM" id="SSF56672">
    <property type="entry name" value="DNA/RNA polymerases"/>
    <property type="match status" value="1"/>
</dbReference>
<feature type="compositionally biased region" description="Polar residues" evidence="1">
    <location>
        <begin position="275"/>
        <end position="285"/>
    </location>
</feature>
<feature type="domain" description="Endonuclease/exonuclease/phosphatase" evidence="3">
    <location>
        <begin position="380"/>
        <end position="527"/>
    </location>
</feature>
<feature type="compositionally biased region" description="Polar residues" evidence="1">
    <location>
        <begin position="294"/>
        <end position="312"/>
    </location>
</feature>
<feature type="region of interest" description="Disordered" evidence="1">
    <location>
        <begin position="275"/>
        <end position="323"/>
    </location>
</feature>
<dbReference type="GO" id="GO:0003824">
    <property type="term" value="F:catalytic activity"/>
    <property type="evidence" value="ECO:0007669"/>
    <property type="project" value="InterPro"/>
</dbReference>
<dbReference type="InterPro" id="IPR005135">
    <property type="entry name" value="Endo/exonuclease/phosphatase"/>
</dbReference>
<comment type="caution">
    <text evidence="5">The sequence shown here is derived from an EMBL/GenBank/DDBJ whole genome shotgun (WGS) entry which is preliminary data.</text>
</comment>
<feature type="domain" description="Reverse transcriptase" evidence="2">
    <location>
        <begin position="803"/>
        <end position="945"/>
    </location>
</feature>
<keyword evidence="6" id="KW-1185">Reference proteome</keyword>
<dbReference type="InterPro" id="IPR043502">
    <property type="entry name" value="DNA/RNA_pol_sf"/>
</dbReference>
<dbReference type="OrthoDB" id="1938625at2759"/>
<protein>
    <submittedName>
        <fullName evidence="5">Uncharacterized protein</fullName>
    </submittedName>
</protein>
<proteinExistence type="predicted"/>
<dbReference type="InterPro" id="IPR026960">
    <property type="entry name" value="RVT-Znf"/>
</dbReference>
<dbReference type="Pfam" id="PF00078">
    <property type="entry name" value="RVT_1"/>
    <property type="match status" value="1"/>
</dbReference>
<feature type="region of interest" description="Disordered" evidence="1">
    <location>
        <begin position="166"/>
        <end position="240"/>
    </location>
</feature>
<feature type="compositionally biased region" description="Polar residues" evidence="1">
    <location>
        <begin position="223"/>
        <end position="240"/>
    </location>
</feature>
<dbReference type="PANTHER" id="PTHR19446">
    <property type="entry name" value="REVERSE TRANSCRIPTASES"/>
    <property type="match status" value="1"/>
</dbReference>
<evidence type="ECO:0000256" key="1">
    <source>
        <dbReference type="SAM" id="MobiDB-lite"/>
    </source>
</evidence>
<organism evidence="5 6">
    <name type="scientific">Dendrobium nobile</name>
    <name type="common">Orchid</name>
    <dbReference type="NCBI Taxonomy" id="94219"/>
    <lineage>
        <taxon>Eukaryota</taxon>
        <taxon>Viridiplantae</taxon>
        <taxon>Streptophyta</taxon>
        <taxon>Embryophyta</taxon>
        <taxon>Tracheophyta</taxon>
        <taxon>Spermatophyta</taxon>
        <taxon>Magnoliopsida</taxon>
        <taxon>Liliopsida</taxon>
        <taxon>Asparagales</taxon>
        <taxon>Orchidaceae</taxon>
        <taxon>Epidendroideae</taxon>
        <taxon>Malaxideae</taxon>
        <taxon>Dendrobiinae</taxon>
        <taxon>Dendrobium</taxon>
    </lineage>
</organism>
<evidence type="ECO:0000313" key="5">
    <source>
        <dbReference type="EMBL" id="KAI0513575.1"/>
    </source>
</evidence>
<dbReference type="Pfam" id="PF13966">
    <property type="entry name" value="zf-RVT"/>
    <property type="match status" value="1"/>
</dbReference>
<evidence type="ECO:0000313" key="6">
    <source>
        <dbReference type="Proteomes" id="UP000829196"/>
    </source>
</evidence>
<dbReference type="Pfam" id="PF03372">
    <property type="entry name" value="Exo_endo_phos"/>
    <property type="match status" value="1"/>
</dbReference>
<dbReference type="SUPFAM" id="SSF56219">
    <property type="entry name" value="DNase I-like"/>
    <property type="match status" value="1"/>
</dbReference>
<feature type="domain" description="Reverse transcriptase zinc-binding" evidence="4">
    <location>
        <begin position="1191"/>
        <end position="1264"/>
    </location>
</feature>